<evidence type="ECO:0000256" key="13">
    <source>
        <dbReference type="PIRSR" id="PIRSR000013-1"/>
    </source>
</evidence>
<feature type="binding site" description="axial binding residue" evidence="14">
    <location>
        <position position="127"/>
    </location>
    <ligand>
        <name>heme</name>
        <dbReference type="ChEBI" id="CHEBI:30413"/>
        <label>3</label>
    </ligand>
    <ligandPart>
        <name>Fe</name>
        <dbReference type="ChEBI" id="CHEBI:18248"/>
    </ligandPart>
</feature>
<feature type="binding site" description="axial binding residue" evidence="14">
    <location>
        <position position="45"/>
    </location>
    <ligand>
        <name>heme</name>
        <dbReference type="ChEBI" id="CHEBI:30413"/>
        <label>1</label>
    </ligand>
    <ligandPart>
        <name>Fe</name>
        <dbReference type="ChEBI" id="CHEBI:18248"/>
    </ligandPart>
</feature>
<evidence type="ECO:0000256" key="6">
    <source>
        <dbReference type="ARBA" id="ARBA00022692"/>
    </source>
</evidence>
<feature type="binding site" description="covalent" evidence="13">
    <location>
        <position position="159"/>
    </location>
    <ligand>
        <name>heme</name>
        <dbReference type="ChEBI" id="CHEBI:30413"/>
        <label>4</label>
    </ligand>
</feature>
<keyword evidence="11" id="KW-0472">Membrane</keyword>
<dbReference type="GO" id="GO:0005886">
    <property type="term" value="C:plasma membrane"/>
    <property type="evidence" value="ECO:0007669"/>
    <property type="project" value="UniProtKB-SubCell"/>
</dbReference>
<dbReference type="InterPro" id="IPR024717">
    <property type="entry name" value="NapC/NirT/NrfH"/>
</dbReference>
<evidence type="ECO:0000256" key="11">
    <source>
        <dbReference type="ARBA" id="ARBA00023136"/>
    </source>
</evidence>
<reference evidence="16" key="1">
    <citation type="submission" date="2017-02" db="EMBL/GenBank/DDBJ databases">
        <title>Draft Genome Sequence of the Salt Water Bacterium Oceanospirillum linum ATCC 11336.</title>
        <authorList>
            <person name="Trachtenberg A.M."/>
            <person name="Carney J.G."/>
            <person name="Linnane J.D."/>
            <person name="Rheaume B.A."/>
            <person name="Pitts N.L."/>
            <person name="Mykles D.L."/>
            <person name="Maclea K.S."/>
        </authorList>
    </citation>
    <scope>NUCLEOTIDE SEQUENCE [LARGE SCALE GENOMIC DNA]</scope>
    <source>
        <strain evidence="16">ATCC 11336</strain>
    </source>
</reference>
<keyword evidence="6" id="KW-0812">Transmembrane</keyword>
<feature type="binding site" description="axial binding residue" evidence="14">
    <location>
        <position position="93"/>
    </location>
    <ligand>
        <name>heme</name>
        <dbReference type="ChEBI" id="CHEBI:30413"/>
        <label>1</label>
    </ligand>
    <ligandPart>
        <name>Fe</name>
        <dbReference type="ChEBI" id="CHEBI:18248"/>
    </ligandPart>
</feature>
<feature type="binding site" description="axial binding residue" evidence="14">
    <location>
        <position position="169"/>
    </location>
    <ligand>
        <name>heme</name>
        <dbReference type="ChEBI" id="CHEBI:30413"/>
        <label>2</label>
    </ligand>
    <ligandPart>
        <name>Fe</name>
        <dbReference type="ChEBI" id="CHEBI:18248"/>
    </ligandPart>
</feature>
<feature type="domain" description="NapC/NirT cytochrome c N-terminal" evidence="15">
    <location>
        <begin position="5"/>
        <end position="166"/>
    </location>
</feature>
<evidence type="ECO:0000259" key="15">
    <source>
        <dbReference type="Pfam" id="PF03264"/>
    </source>
</evidence>
<evidence type="ECO:0000256" key="9">
    <source>
        <dbReference type="ARBA" id="ARBA00022989"/>
    </source>
</evidence>
<evidence type="ECO:0000313" key="17">
    <source>
        <dbReference type="Proteomes" id="UP000190064"/>
    </source>
</evidence>
<keyword evidence="4" id="KW-1003">Cell membrane</keyword>
<dbReference type="InterPro" id="IPR005126">
    <property type="entry name" value="NapC/NirT_cyt_c_N"/>
</dbReference>
<evidence type="ECO:0000256" key="14">
    <source>
        <dbReference type="PIRSR" id="PIRSR000013-2"/>
    </source>
</evidence>
<keyword evidence="8 12" id="KW-0249">Electron transport</keyword>
<evidence type="ECO:0000256" key="2">
    <source>
        <dbReference type="ARBA" id="ARBA00007395"/>
    </source>
</evidence>
<dbReference type="GO" id="GO:0019333">
    <property type="term" value="P:denitrification pathway"/>
    <property type="evidence" value="ECO:0007669"/>
    <property type="project" value="InterPro"/>
</dbReference>
<comment type="PTM">
    <text evidence="12">Binds 4 heme groups per subunit.</text>
</comment>
<evidence type="ECO:0000256" key="5">
    <source>
        <dbReference type="ARBA" id="ARBA00022617"/>
    </source>
</evidence>
<comment type="similarity">
    <text evidence="2">Belongs to the NapC/NirT/NrfH family.</text>
</comment>
<dbReference type="GO" id="GO:0046872">
    <property type="term" value="F:metal ion binding"/>
    <property type="evidence" value="ECO:0007669"/>
    <property type="project" value="UniProtKB-KW"/>
</dbReference>
<evidence type="ECO:0000256" key="10">
    <source>
        <dbReference type="ARBA" id="ARBA00023004"/>
    </source>
</evidence>
<protein>
    <recommendedName>
        <fullName evidence="12">Cytochrome c-type protein</fullName>
    </recommendedName>
</protein>
<feature type="binding site" description="axial binding residue" evidence="14">
    <location>
        <position position="160"/>
    </location>
    <ligand>
        <name>heme</name>
        <dbReference type="ChEBI" id="CHEBI:30413"/>
        <label>4</label>
    </ligand>
    <ligandPart>
        <name>Fe</name>
        <dbReference type="ChEBI" id="CHEBI:18248"/>
    </ligandPart>
</feature>
<feature type="binding site" description="axial binding residue" evidence="14">
    <location>
        <position position="73"/>
    </location>
    <ligand>
        <name>heme</name>
        <dbReference type="ChEBI" id="CHEBI:30413"/>
        <label>2</label>
    </ligand>
    <ligandPart>
        <name>Fe</name>
        <dbReference type="ChEBI" id="CHEBI:18248"/>
    </ligandPart>
</feature>
<organism evidence="16 17">
    <name type="scientific">Oceanospirillum linum</name>
    <dbReference type="NCBI Taxonomy" id="966"/>
    <lineage>
        <taxon>Bacteria</taxon>
        <taxon>Pseudomonadati</taxon>
        <taxon>Pseudomonadota</taxon>
        <taxon>Gammaproteobacteria</taxon>
        <taxon>Oceanospirillales</taxon>
        <taxon>Oceanospirillaceae</taxon>
        <taxon>Oceanospirillum</taxon>
    </lineage>
</organism>
<evidence type="ECO:0000256" key="1">
    <source>
        <dbReference type="ARBA" id="ARBA00004162"/>
    </source>
</evidence>
<feature type="binding site" evidence="13">
    <location>
        <position position="86"/>
    </location>
    <ligand>
        <name>a menaquinol</name>
        <dbReference type="ChEBI" id="CHEBI:18151"/>
    </ligand>
</feature>
<keyword evidence="5 12" id="KW-0349">Heme</keyword>
<dbReference type="Proteomes" id="UP000190064">
    <property type="component" value="Unassembled WGS sequence"/>
</dbReference>
<proteinExistence type="inferred from homology"/>
<dbReference type="GO" id="GO:0020037">
    <property type="term" value="F:heme binding"/>
    <property type="evidence" value="ECO:0007669"/>
    <property type="project" value="InterPro"/>
</dbReference>
<keyword evidence="7 12" id="KW-0479">Metal-binding</keyword>
<dbReference type="PANTHER" id="PTHR30333:SF1">
    <property type="entry name" value="CYTOCHROME C-TYPE PROTEIN NAPC"/>
    <property type="match status" value="1"/>
</dbReference>
<evidence type="ECO:0000256" key="3">
    <source>
        <dbReference type="ARBA" id="ARBA00022448"/>
    </source>
</evidence>
<evidence type="ECO:0000256" key="7">
    <source>
        <dbReference type="ARBA" id="ARBA00022723"/>
    </source>
</evidence>
<feature type="binding site" description="covalent" evidence="13">
    <location>
        <position position="42"/>
    </location>
    <ligand>
        <name>heme</name>
        <dbReference type="ChEBI" id="CHEBI:30413"/>
        <label>1</label>
    </ligand>
</feature>
<feature type="binding site" description="covalent" evidence="13">
    <location>
        <position position="69"/>
    </location>
    <ligand>
        <name>heme</name>
        <dbReference type="ChEBI" id="CHEBI:30413"/>
        <label>2</label>
    </ligand>
</feature>
<feature type="binding site" evidence="13">
    <location>
        <position position="93"/>
    </location>
    <ligand>
        <name>a menaquinol</name>
        <dbReference type="ChEBI" id="CHEBI:18151"/>
    </ligand>
</feature>
<comment type="subcellular location">
    <subcellularLocation>
        <location evidence="1">Cell membrane</location>
        <topology evidence="1">Single-pass membrane protein</topology>
    </subcellularLocation>
</comment>
<accession>A0A1T1HDX4</accession>
<keyword evidence="9" id="KW-1133">Transmembrane helix</keyword>
<feature type="binding site" description="covalent" evidence="13">
    <location>
        <position position="123"/>
    </location>
    <ligand>
        <name>heme</name>
        <dbReference type="ChEBI" id="CHEBI:30413"/>
        <label>3</label>
    </ligand>
</feature>
<keyword evidence="17" id="KW-1185">Reference proteome</keyword>
<dbReference type="STRING" id="966.BTA35_0205840"/>
<dbReference type="InterPro" id="IPR051174">
    <property type="entry name" value="Cytochrome_c-type_ET"/>
</dbReference>
<dbReference type="Gene3D" id="1.10.3820.10">
    <property type="entry name" value="Di-heme elbow motif domain"/>
    <property type="match status" value="1"/>
</dbReference>
<keyword evidence="10 12" id="KW-0408">Iron</keyword>
<dbReference type="EMBL" id="MTSD02000002">
    <property type="protein sequence ID" value="OOV87930.1"/>
    <property type="molecule type" value="Genomic_DNA"/>
</dbReference>
<evidence type="ECO:0000256" key="8">
    <source>
        <dbReference type="ARBA" id="ARBA00022982"/>
    </source>
</evidence>
<feature type="binding site" description="covalent" evidence="13">
    <location>
        <position position="156"/>
    </location>
    <ligand>
        <name>heme</name>
        <dbReference type="ChEBI" id="CHEBI:30413"/>
        <label>4</label>
    </ligand>
</feature>
<dbReference type="GO" id="GO:0009055">
    <property type="term" value="F:electron transfer activity"/>
    <property type="evidence" value="ECO:0007669"/>
    <property type="project" value="TreeGrafter"/>
</dbReference>
<feature type="binding site" description="covalent" evidence="13">
    <location>
        <position position="72"/>
    </location>
    <ligand>
        <name>heme</name>
        <dbReference type="ChEBI" id="CHEBI:30413"/>
        <label>2</label>
    </ligand>
</feature>
<dbReference type="SUPFAM" id="SSF48695">
    <property type="entry name" value="Multiheme cytochromes"/>
    <property type="match status" value="1"/>
</dbReference>
<dbReference type="GO" id="GO:0009061">
    <property type="term" value="P:anaerobic respiration"/>
    <property type="evidence" value="ECO:0007669"/>
    <property type="project" value="TreeGrafter"/>
</dbReference>
<sequence>MKKGLLTVILIGSALGLFSVISWIGTDYALHATSDQAFCGSCHSMKPMQASFLDDVHGGASTKGIQALCSDCHLPQDNYISYLYVKAKSGAWDVWKEFVLGADDVDWYTKRNRANEYVYDSGCLKCHNNLKNGSERMNKQFVAHKPYFLGTTEKSCIDCHSVGHKNLEHKLKAHFGPYEAAIKK</sequence>
<feature type="binding site" description="covalent" evidence="13">
    <location>
        <position position="39"/>
    </location>
    <ligand>
        <name>heme</name>
        <dbReference type="ChEBI" id="CHEBI:30413"/>
        <label>1</label>
    </ligand>
</feature>
<keyword evidence="3 12" id="KW-0813">Transport</keyword>
<dbReference type="PIRSF" id="PIRSF000013">
    <property type="entry name" value="4_hem_cytochrm_NapC"/>
    <property type="match status" value="1"/>
</dbReference>
<dbReference type="PANTHER" id="PTHR30333">
    <property type="entry name" value="CYTOCHROME C-TYPE PROTEIN"/>
    <property type="match status" value="1"/>
</dbReference>
<evidence type="ECO:0000256" key="4">
    <source>
        <dbReference type="ARBA" id="ARBA00022475"/>
    </source>
</evidence>
<comment type="caution">
    <text evidence="16">The sequence shown here is derived from an EMBL/GenBank/DDBJ whole genome shotgun (WGS) entry which is preliminary data.</text>
</comment>
<evidence type="ECO:0000256" key="12">
    <source>
        <dbReference type="PIRNR" id="PIRNR000013"/>
    </source>
</evidence>
<dbReference type="InterPro" id="IPR038266">
    <property type="entry name" value="NapC/NirT_cytc_sf"/>
</dbReference>
<gene>
    <name evidence="16" type="ORF">BTA35_0205840</name>
</gene>
<feature type="binding site" description="covalent" evidence="13">
    <location>
        <position position="126"/>
    </location>
    <ligand>
        <name>heme</name>
        <dbReference type="ChEBI" id="CHEBI:30413"/>
        <label>3</label>
    </ligand>
</feature>
<dbReference type="InterPro" id="IPR036280">
    <property type="entry name" value="Multihaem_cyt_sf"/>
</dbReference>
<dbReference type="AlphaFoldDB" id="A0A1T1HDX4"/>
<comment type="cofactor">
    <cofactor evidence="13">
        <name>heme</name>
        <dbReference type="ChEBI" id="CHEBI:30413"/>
    </cofactor>
    <text evidence="13">Binds 4 heme groups per subunit.</text>
</comment>
<evidence type="ECO:0000313" key="16">
    <source>
        <dbReference type="EMBL" id="OOV87930.1"/>
    </source>
</evidence>
<dbReference type="Pfam" id="PF03264">
    <property type="entry name" value="Cytochrom_NNT"/>
    <property type="match status" value="1"/>
</dbReference>
<name>A0A1T1HDX4_OCELI</name>